<dbReference type="OrthoDB" id="1927036at2759"/>
<gene>
    <name evidence="4" type="ORF">IFM89_024201</name>
</gene>
<dbReference type="Proteomes" id="UP000631114">
    <property type="component" value="Unassembled WGS sequence"/>
</dbReference>
<dbReference type="PANTHER" id="PTHR10460:SF10">
    <property type="entry name" value="PROTEIN ABIL3"/>
    <property type="match status" value="1"/>
</dbReference>
<evidence type="ECO:0000256" key="3">
    <source>
        <dbReference type="SAM" id="MobiDB-lite"/>
    </source>
</evidence>
<dbReference type="AlphaFoldDB" id="A0A835H8B2"/>
<evidence type="ECO:0000256" key="2">
    <source>
        <dbReference type="ARBA" id="ARBA00025223"/>
    </source>
</evidence>
<sequence>MGSGFLFCNRYNCISRTKEQKKGKLTFSFPLTMTMSSSSSLSHEPFTHDELSIQQSMLFSDSLKDLKHLRSQLYSAAEFFEDSYTKDNQKQAVVDTLKDYTVRALVNTVDHLDLLTFTLLGSLCVQLGTACMVLSVLRQSIVETASAMKTVGITRKAVLSNNDKRTPTFHSQKRENSPPSPSPQGSLQPVNFLFTDKQKVSDKRTASPLSKFPLLRSGSFSTRHELLTLVGPTTSNSFNTRPRYPSEPRKTSSMRLHAERDNRNDMEQYPSKSKRLLKALLSRKSKKDEAVYTFLDEY</sequence>
<comment type="caution">
    <text evidence="4">The sequence shown here is derived from an EMBL/GenBank/DDBJ whole genome shotgun (WGS) entry which is preliminary data.</text>
</comment>
<evidence type="ECO:0000313" key="5">
    <source>
        <dbReference type="Proteomes" id="UP000631114"/>
    </source>
</evidence>
<keyword evidence="5" id="KW-1185">Reference proteome</keyword>
<reference evidence="4 5" key="1">
    <citation type="submission" date="2020-10" db="EMBL/GenBank/DDBJ databases">
        <title>The Coptis chinensis genome and diversification of protoberbering-type alkaloids.</title>
        <authorList>
            <person name="Wang B."/>
            <person name="Shu S."/>
            <person name="Song C."/>
            <person name="Liu Y."/>
        </authorList>
    </citation>
    <scope>NUCLEOTIDE SEQUENCE [LARGE SCALE GENOMIC DNA]</scope>
    <source>
        <strain evidence="4">HL-2020</strain>
        <tissue evidence="4">Leaf</tissue>
    </source>
</reference>
<dbReference type="Gene3D" id="6.10.140.1620">
    <property type="match status" value="1"/>
</dbReference>
<evidence type="ECO:0000256" key="1">
    <source>
        <dbReference type="ARBA" id="ARBA00010020"/>
    </source>
</evidence>
<feature type="compositionally biased region" description="Basic and acidic residues" evidence="3">
    <location>
        <begin position="244"/>
        <end position="266"/>
    </location>
</feature>
<evidence type="ECO:0008006" key="6">
    <source>
        <dbReference type="Google" id="ProtNLM"/>
    </source>
</evidence>
<feature type="compositionally biased region" description="Basic and acidic residues" evidence="3">
    <location>
        <begin position="162"/>
        <end position="176"/>
    </location>
</feature>
<comment type="function">
    <text evidence="2">Involved in regulation of actin and microtubule organization. Part of a WAVE complex that activates the Arp2/3 complex.</text>
</comment>
<evidence type="ECO:0000313" key="4">
    <source>
        <dbReference type="EMBL" id="KAF9593567.1"/>
    </source>
</evidence>
<dbReference type="InterPro" id="IPR028457">
    <property type="entry name" value="ABI"/>
</dbReference>
<name>A0A835H8B2_9MAGN</name>
<dbReference type="PANTHER" id="PTHR10460">
    <property type="entry name" value="ABL INTERACTOR FAMILY MEMBER"/>
    <property type="match status" value="1"/>
</dbReference>
<feature type="region of interest" description="Disordered" evidence="3">
    <location>
        <begin position="232"/>
        <end position="268"/>
    </location>
</feature>
<organism evidence="4 5">
    <name type="scientific">Coptis chinensis</name>
    <dbReference type="NCBI Taxonomy" id="261450"/>
    <lineage>
        <taxon>Eukaryota</taxon>
        <taxon>Viridiplantae</taxon>
        <taxon>Streptophyta</taxon>
        <taxon>Embryophyta</taxon>
        <taxon>Tracheophyta</taxon>
        <taxon>Spermatophyta</taxon>
        <taxon>Magnoliopsida</taxon>
        <taxon>Ranunculales</taxon>
        <taxon>Ranunculaceae</taxon>
        <taxon>Coptidoideae</taxon>
        <taxon>Coptis</taxon>
    </lineage>
</organism>
<protein>
    <recommendedName>
        <fullName evidence="6">Protein ABIL2</fullName>
    </recommendedName>
</protein>
<comment type="similarity">
    <text evidence="1">Belongs to the ABI family.</text>
</comment>
<dbReference type="EMBL" id="JADFTS010000008">
    <property type="protein sequence ID" value="KAF9593567.1"/>
    <property type="molecule type" value="Genomic_DNA"/>
</dbReference>
<accession>A0A835H8B2</accession>
<proteinExistence type="inferred from homology"/>
<feature type="region of interest" description="Disordered" evidence="3">
    <location>
        <begin position="159"/>
        <end position="189"/>
    </location>
</feature>